<evidence type="ECO:0000256" key="2">
    <source>
        <dbReference type="ARBA" id="ARBA00022737"/>
    </source>
</evidence>
<evidence type="ECO:0000313" key="9">
    <source>
        <dbReference type="Proteomes" id="UP000005666"/>
    </source>
</evidence>
<feature type="region of interest" description="Disordered" evidence="6">
    <location>
        <begin position="319"/>
        <end position="350"/>
    </location>
</feature>
<evidence type="ECO:0000256" key="6">
    <source>
        <dbReference type="SAM" id="MobiDB-lite"/>
    </source>
</evidence>
<accession>G8C0H8</accession>
<dbReference type="PROSITE" id="PS50157">
    <property type="entry name" value="ZINC_FINGER_C2H2_2"/>
    <property type="match status" value="1"/>
</dbReference>
<keyword evidence="9" id="KW-1185">Reference proteome</keyword>
<dbReference type="GO" id="GO:0000981">
    <property type="term" value="F:DNA-binding transcription factor activity, RNA polymerase II-specific"/>
    <property type="evidence" value="ECO:0007669"/>
    <property type="project" value="TreeGrafter"/>
</dbReference>
<dbReference type="AlphaFoldDB" id="G8C0H8"/>
<evidence type="ECO:0000256" key="5">
    <source>
        <dbReference type="PROSITE-ProRule" id="PRU00042"/>
    </source>
</evidence>
<dbReference type="eggNOG" id="KOG1721">
    <property type="taxonomic scope" value="Eukaryota"/>
</dbReference>
<dbReference type="OMA" id="NNSERKY"/>
<dbReference type="STRING" id="1071381.G8C0H8"/>
<keyword evidence="2" id="KW-0677">Repeat</keyword>
<dbReference type="HOGENOM" id="CLU_792678_0_0_1"/>
<dbReference type="PANTHER" id="PTHR14003:SF19">
    <property type="entry name" value="YY2 TRANSCRIPTION FACTOR"/>
    <property type="match status" value="1"/>
</dbReference>
<feature type="compositionally biased region" description="Basic residues" evidence="6">
    <location>
        <begin position="319"/>
        <end position="339"/>
    </location>
</feature>
<dbReference type="GO" id="GO:0000978">
    <property type="term" value="F:RNA polymerase II cis-regulatory region sequence-specific DNA binding"/>
    <property type="evidence" value="ECO:0007669"/>
    <property type="project" value="TreeGrafter"/>
</dbReference>
<gene>
    <name evidence="8" type="primary">TPHA0M01180</name>
    <name evidence="8" type="ordered locus">TPHA_0M01180</name>
</gene>
<organism evidence="8 9">
    <name type="scientific">Tetrapisispora phaffii (strain ATCC 24235 / CBS 4417 / NBRC 1672 / NRRL Y-8282 / UCD 70-5)</name>
    <name type="common">Yeast</name>
    <name type="synonym">Fabospora phaffii</name>
    <dbReference type="NCBI Taxonomy" id="1071381"/>
    <lineage>
        <taxon>Eukaryota</taxon>
        <taxon>Fungi</taxon>
        <taxon>Dikarya</taxon>
        <taxon>Ascomycota</taxon>
        <taxon>Saccharomycotina</taxon>
        <taxon>Saccharomycetes</taxon>
        <taxon>Saccharomycetales</taxon>
        <taxon>Saccharomycetaceae</taxon>
        <taxon>Tetrapisispora</taxon>
    </lineage>
</organism>
<dbReference type="Proteomes" id="UP000005666">
    <property type="component" value="Chromosome 13"/>
</dbReference>
<evidence type="ECO:0000256" key="3">
    <source>
        <dbReference type="ARBA" id="ARBA00022771"/>
    </source>
</evidence>
<dbReference type="PANTHER" id="PTHR14003">
    <property type="entry name" value="TRANSCRIPTIONAL REPRESSOR PROTEIN YY"/>
    <property type="match status" value="1"/>
</dbReference>
<evidence type="ECO:0000256" key="1">
    <source>
        <dbReference type="ARBA" id="ARBA00022723"/>
    </source>
</evidence>
<dbReference type="InterPro" id="IPR036236">
    <property type="entry name" value="Znf_C2H2_sf"/>
</dbReference>
<proteinExistence type="predicted"/>
<protein>
    <recommendedName>
        <fullName evidence="7">C2H2-type domain-containing protein</fullName>
    </recommendedName>
</protein>
<feature type="domain" description="C2H2-type" evidence="7">
    <location>
        <begin position="268"/>
        <end position="295"/>
    </location>
</feature>
<dbReference type="KEGG" id="tpf:TPHA_0M01180"/>
<dbReference type="SMART" id="SM00355">
    <property type="entry name" value="ZnF_C2H2"/>
    <property type="match status" value="2"/>
</dbReference>
<dbReference type="GeneID" id="11531866"/>
<dbReference type="EMBL" id="HE612868">
    <property type="protein sequence ID" value="CCE65693.1"/>
    <property type="molecule type" value="Genomic_DNA"/>
</dbReference>
<keyword evidence="4" id="KW-0862">Zinc</keyword>
<sequence length="350" mass="40301">MNIKMYAQTQYFSPPVSSNLNSSDQIRKYNTLLPQFHNTQSIEHNLKLKLNKGSYDNAVPSSPRSNVGSITYQSSLPSINELNPNATQNYQLLSSNNNNNQIPHLTHPPYIPISQQQYTNQPIHTTYTNDITNTNNSIMYSKQSFVTGNPYIKTDYTSNTALTPPLHSMRNTNSYRSYTYNNMIARPITPPMTMSASPSVNTSVTQILQVPNIQTQAIFSSTANSSIPFESNNQPSFYGVEIQEILKKNIKEMTKEERLLTIERRRKHQCKICMKKFTTAGHLTRHHKIHTGEKNHKCPHRGCNLWFSRNDNSLQHYQTHLKRKTKKRRSERKPTKTTKKVISNKNEKIK</sequence>
<name>G8C0H8_TETPH</name>
<evidence type="ECO:0000313" key="8">
    <source>
        <dbReference type="EMBL" id="CCE65693.1"/>
    </source>
</evidence>
<evidence type="ECO:0000259" key="7">
    <source>
        <dbReference type="PROSITE" id="PS50157"/>
    </source>
</evidence>
<dbReference type="SUPFAM" id="SSF57667">
    <property type="entry name" value="beta-beta-alpha zinc fingers"/>
    <property type="match status" value="1"/>
</dbReference>
<dbReference type="PROSITE" id="PS00028">
    <property type="entry name" value="ZINC_FINGER_C2H2_1"/>
    <property type="match status" value="2"/>
</dbReference>
<dbReference type="GO" id="GO:0000785">
    <property type="term" value="C:chromatin"/>
    <property type="evidence" value="ECO:0007669"/>
    <property type="project" value="TreeGrafter"/>
</dbReference>
<dbReference type="RefSeq" id="XP_003688127.1">
    <property type="nucleotide sequence ID" value="XM_003688079.1"/>
</dbReference>
<dbReference type="GO" id="GO:0005667">
    <property type="term" value="C:transcription regulator complex"/>
    <property type="evidence" value="ECO:0007669"/>
    <property type="project" value="TreeGrafter"/>
</dbReference>
<dbReference type="OrthoDB" id="6365676at2759"/>
<dbReference type="Gene3D" id="3.30.160.60">
    <property type="entry name" value="Classic Zinc Finger"/>
    <property type="match status" value="2"/>
</dbReference>
<dbReference type="InterPro" id="IPR013087">
    <property type="entry name" value="Znf_C2H2_type"/>
</dbReference>
<keyword evidence="1" id="KW-0479">Metal-binding</keyword>
<evidence type="ECO:0000256" key="4">
    <source>
        <dbReference type="ARBA" id="ARBA00022833"/>
    </source>
</evidence>
<keyword evidence="3 5" id="KW-0863">Zinc-finger</keyword>
<reference evidence="8 9" key="1">
    <citation type="journal article" date="2011" name="Proc. Natl. Acad. Sci. U.S.A.">
        <title>Evolutionary erosion of yeast sex chromosomes by mating-type switching accidents.</title>
        <authorList>
            <person name="Gordon J.L."/>
            <person name="Armisen D."/>
            <person name="Proux-Wera E."/>
            <person name="Oheigeartaigh S.S."/>
            <person name="Byrne K.P."/>
            <person name="Wolfe K.H."/>
        </authorList>
    </citation>
    <scope>NUCLEOTIDE SEQUENCE [LARGE SCALE GENOMIC DNA]</scope>
    <source>
        <strain evidence="9">ATCC 24235 / CBS 4417 / NBRC 1672 / NRRL Y-8282 / UCD 70-5</strain>
    </source>
</reference>
<dbReference type="GO" id="GO:0008270">
    <property type="term" value="F:zinc ion binding"/>
    <property type="evidence" value="ECO:0007669"/>
    <property type="project" value="UniProtKB-KW"/>
</dbReference>